<feature type="region of interest" description="Disordered" evidence="1">
    <location>
        <begin position="191"/>
        <end position="235"/>
    </location>
</feature>
<comment type="caution">
    <text evidence="2">The sequence shown here is derived from an EMBL/GenBank/DDBJ whole genome shotgun (WGS) entry which is preliminary data.</text>
</comment>
<dbReference type="AlphaFoldDB" id="A0ABD0U1P5"/>
<gene>
    <name evidence="2" type="ORF">M5K25_024255</name>
</gene>
<evidence type="ECO:0000313" key="2">
    <source>
        <dbReference type="EMBL" id="KAL0905817.1"/>
    </source>
</evidence>
<dbReference type="EMBL" id="JANQDX010000018">
    <property type="protein sequence ID" value="KAL0905817.1"/>
    <property type="molecule type" value="Genomic_DNA"/>
</dbReference>
<reference evidence="2 3" key="1">
    <citation type="journal article" date="2024" name="Plant Biotechnol. J.">
        <title>Dendrobium thyrsiflorum genome and its molecular insights into genes involved in important horticultural traits.</title>
        <authorList>
            <person name="Chen B."/>
            <person name="Wang J.Y."/>
            <person name="Zheng P.J."/>
            <person name="Li K.L."/>
            <person name="Liang Y.M."/>
            <person name="Chen X.F."/>
            <person name="Zhang C."/>
            <person name="Zhao X."/>
            <person name="He X."/>
            <person name="Zhang G.Q."/>
            <person name="Liu Z.J."/>
            <person name="Xu Q."/>
        </authorList>
    </citation>
    <scope>NUCLEOTIDE SEQUENCE [LARGE SCALE GENOMIC DNA]</scope>
    <source>
        <strain evidence="2">GZMU011</strain>
    </source>
</reference>
<name>A0ABD0U1P5_DENTH</name>
<organism evidence="2 3">
    <name type="scientific">Dendrobium thyrsiflorum</name>
    <name type="common">Pinecone-like raceme dendrobium</name>
    <name type="synonym">Orchid</name>
    <dbReference type="NCBI Taxonomy" id="117978"/>
    <lineage>
        <taxon>Eukaryota</taxon>
        <taxon>Viridiplantae</taxon>
        <taxon>Streptophyta</taxon>
        <taxon>Embryophyta</taxon>
        <taxon>Tracheophyta</taxon>
        <taxon>Spermatophyta</taxon>
        <taxon>Magnoliopsida</taxon>
        <taxon>Liliopsida</taxon>
        <taxon>Asparagales</taxon>
        <taxon>Orchidaceae</taxon>
        <taxon>Epidendroideae</taxon>
        <taxon>Malaxideae</taxon>
        <taxon>Dendrobiinae</taxon>
        <taxon>Dendrobium</taxon>
    </lineage>
</organism>
<proteinExistence type="predicted"/>
<evidence type="ECO:0000313" key="3">
    <source>
        <dbReference type="Proteomes" id="UP001552299"/>
    </source>
</evidence>
<feature type="compositionally biased region" description="Basic residues" evidence="1">
    <location>
        <begin position="218"/>
        <end position="228"/>
    </location>
</feature>
<protein>
    <submittedName>
        <fullName evidence="2">Uncharacterized protein</fullName>
    </submittedName>
</protein>
<evidence type="ECO:0000256" key="1">
    <source>
        <dbReference type="SAM" id="MobiDB-lite"/>
    </source>
</evidence>
<accession>A0ABD0U1P5</accession>
<keyword evidence="3" id="KW-1185">Reference proteome</keyword>
<dbReference type="Proteomes" id="UP001552299">
    <property type="component" value="Unassembled WGS sequence"/>
</dbReference>
<sequence>MTNSKSQPVATPTPSTESFLSGSLLMGGIEKVGTMQHEALDDMHRSIHILSNMNELVPEQLSLNNRIRGINNRNNTGDRRDNKEFTMNQLTGGEKHLECKFLGIPFNPNATRGRVGEVVVGVFMGKKSEILGDWCQDQRLDLEGGQGRGTFHLNTNTGKVKPRLCCREGIHGQWDSHAAVNLRNAFRCPAGKRQGFPKKNQGPPVQAMSKSSGDVNFKRKKPSSRVRRERAPFKDQVLLMTESKAS</sequence>